<accession>A0ABT8N1F1</accession>
<sequence>MKVDYEAYKNKLESQFNQDLREILFDHYITQELGPSVGAKQLGIPRQVFVHFLNLYNLNDLKFNQSIE</sequence>
<dbReference type="Proteomes" id="UP001172055">
    <property type="component" value="Unassembled WGS sequence"/>
</dbReference>
<keyword evidence="2" id="KW-1185">Reference proteome</keyword>
<dbReference type="RefSeq" id="WP_301723339.1">
    <property type="nucleotide sequence ID" value="NZ_JAUJWV010000001.1"/>
</dbReference>
<dbReference type="EMBL" id="JAUJWV010000001">
    <property type="protein sequence ID" value="MDN7241724.1"/>
    <property type="molecule type" value="Genomic_DNA"/>
</dbReference>
<name>A0ABT8N1F1_9BACL</name>
<gene>
    <name evidence="1" type="ORF">QWY14_07955</name>
</gene>
<reference evidence="1 2" key="1">
    <citation type="submission" date="2023-06" db="EMBL/GenBank/DDBJ databases">
        <title>Novel species in genus Planococcus.</title>
        <authorList>
            <person name="Ning S."/>
        </authorList>
    </citation>
    <scope>NUCLEOTIDE SEQUENCE [LARGE SCALE GENOMIC DNA]</scope>
    <source>
        <strain evidence="1 2">N028</strain>
    </source>
</reference>
<proteinExistence type="predicted"/>
<evidence type="ECO:0000313" key="1">
    <source>
        <dbReference type="EMBL" id="MDN7241724.1"/>
    </source>
</evidence>
<organism evidence="1 2">
    <name type="scientific">Planococcus shixiaomingii</name>
    <dbReference type="NCBI Taxonomy" id="3058393"/>
    <lineage>
        <taxon>Bacteria</taxon>
        <taxon>Bacillati</taxon>
        <taxon>Bacillota</taxon>
        <taxon>Bacilli</taxon>
        <taxon>Bacillales</taxon>
        <taxon>Caryophanaceae</taxon>
        <taxon>Planococcus</taxon>
    </lineage>
</organism>
<protein>
    <submittedName>
        <fullName evidence="1">Uncharacterized protein</fullName>
    </submittedName>
</protein>
<evidence type="ECO:0000313" key="2">
    <source>
        <dbReference type="Proteomes" id="UP001172055"/>
    </source>
</evidence>
<comment type="caution">
    <text evidence="1">The sequence shown here is derived from an EMBL/GenBank/DDBJ whole genome shotgun (WGS) entry which is preliminary data.</text>
</comment>